<feature type="region of interest" description="Disordered" evidence="2">
    <location>
        <begin position="1532"/>
        <end position="1560"/>
    </location>
</feature>
<evidence type="ECO:0000313" key="6">
    <source>
        <dbReference type="EMBL" id="KRX01930.1"/>
    </source>
</evidence>
<feature type="transmembrane region" description="Helical" evidence="3">
    <location>
        <begin position="386"/>
        <end position="412"/>
    </location>
</feature>
<keyword evidence="1" id="KW-0175">Coiled coil</keyword>
<feature type="transmembrane region" description="Helical" evidence="3">
    <location>
        <begin position="1275"/>
        <end position="1296"/>
    </location>
</feature>
<feature type="transmembrane region" description="Helical" evidence="3">
    <location>
        <begin position="1209"/>
        <end position="1226"/>
    </location>
</feature>
<feature type="transmembrane region" description="Helical" evidence="3">
    <location>
        <begin position="1431"/>
        <end position="1454"/>
    </location>
</feature>
<feature type="region of interest" description="Disordered" evidence="2">
    <location>
        <begin position="1045"/>
        <end position="1085"/>
    </location>
</feature>
<feature type="transmembrane region" description="Helical" evidence="3">
    <location>
        <begin position="1803"/>
        <end position="1822"/>
    </location>
</feature>
<reference evidence="6 7" key="1">
    <citation type="journal article" date="2015" name="Sci. Rep.">
        <title>Genome of the facultative scuticociliatosis pathogen Pseudocohnilembus persalinus provides insight into its virulence through horizontal gene transfer.</title>
        <authorList>
            <person name="Xiong J."/>
            <person name="Wang G."/>
            <person name="Cheng J."/>
            <person name="Tian M."/>
            <person name="Pan X."/>
            <person name="Warren A."/>
            <person name="Jiang C."/>
            <person name="Yuan D."/>
            <person name="Miao W."/>
        </authorList>
    </citation>
    <scope>NUCLEOTIDE SEQUENCE [LARGE SCALE GENOMIC DNA]</scope>
    <source>
        <strain evidence="6">36N120E</strain>
    </source>
</reference>
<feature type="transmembrane region" description="Helical" evidence="3">
    <location>
        <begin position="1828"/>
        <end position="1848"/>
    </location>
</feature>
<dbReference type="GO" id="GO:0042391">
    <property type="term" value="P:regulation of membrane potential"/>
    <property type="evidence" value="ECO:0007669"/>
    <property type="project" value="TreeGrafter"/>
</dbReference>
<dbReference type="GO" id="GO:0016020">
    <property type="term" value="C:membrane"/>
    <property type="evidence" value="ECO:0007669"/>
    <property type="project" value="InterPro"/>
</dbReference>
<feature type="transmembrane region" description="Helical" evidence="3">
    <location>
        <begin position="1893"/>
        <end position="1909"/>
    </location>
</feature>
<feature type="region of interest" description="Disordered" evidence="2">
    <location>
        <begin position="2012"/>
        <end position="2065"/>
    </location>
</feature>
<feature type="transmembrane region" description="Helical" evidence="3">
    <location>
        <begin position="2144"/>
        <end position="2164"/>
    </location>
</feature>
<dbReference type="OMA" id="FLESHYC"/>
<feature type="compositionally biased region" description="Polar residues" evidence="2">
    <location>
        <begin position="2028"/>
        <end position="2038"/>
    </location>
</feature>
<dbReference type="EMBL" id="LDAU01000161">
    <property type="protein sequence ID" value="KRX01930.1"/>
    <property type="molecule type" value="Genomic_DNA"/>
</dbReference>
<feature type="transmembrane region" description="Helical" evidence="3">
    <location>
        <begin position="1855"/>
        <end position="1873"/>
    </location>
</feature>
<feature type="domain" description="Piezo THU9 and anchor" evidence="5">
    <location>
        <begin position="2314"/>
        <end position="2498"/>
    </location>
</feature>
<gene>
    <name evidence="6" type="ORF">PPERSA_05769</name>
</gene>
<feature type="transmembrane region" description="Helical" evidence="3">
    <location>
        <begin position="2783"/>
        <end position="2804"/>
    </location>
</feature>
<dbReference type="InterPro" id="IPR027272">
    <property type="entry name" value="Piezo"/>
</dbReference>
<evidence type="ECO:0000256" key="2">
    <source>
        <dbReference type="SAM" id="MobiDB-lite"/>
    </source>
</evidence>
<dbReference type="InParanoid" id="A0A0V0QIK0"/>
<keyword evidence="3" id="KW-0472">Membrane</keyword>
<feature type="transmembrane region" description="Helical" evidence="3">
    <location>
        <begin position="578"/>
        <end position="598"/>
    </location>
</feature>
<comment type="caution">
    <text evidence="6">The sequence shown here is derived from an EMBL/GenBank/DDBJ whole genome shotgun (WGS) entry which is preliminary data.</text>
</comment>
<feature type="transmembrane region" description="Helical" evidence="3">
    <location>
        <begin position="293"/>
        <end position="311"/>
    </location>
</feature>
<feature type="transmembrane region" description="Helical" evidence="3">
    <location>
        <begin position="604"/>
        <end position="622"/>
    </location>
</feature>
<dbReference type="GO" id="GO:0005261">
    <property type="term" value="F:monoatomic cation channel activity"/>
    <property type="evidence" value="ECO:0007669"/>
    <property type="project" value="TreeGrafter"/>
</dbReference>
<feature type="domain" description="Piezo non-specific cation channel cap" evidence="4">
    <location>
        <begin position="2550"/>
        <end position="2863"/>
    </location>
</feature>
<dbReference type="Proteomes" id="UP000054937">
    <property type="component" value="Unassembled WGS sequence"/>
</dbReference>
<feature type="transmembrane region" description="Helical" evidence="3">
    <location>
        <begin position="2316"/>
        <end position="2334"/>
    </location>
</feature>
<feature type="transmembrane region" description="Helical" evidence="3">
    <location>
        <begin position="2184"/>
        <end position="2201"/>
    </location>
</feature>
<dbReference type="InterPro" id="IPR031334">
    <property type="entry name" value="Piezo_cap_dom"/>
</dbReference>
<feature type="transmembrane region" description="Helical" evidence="3">
    <location>
        <begin position="265"/>
        <end position="281"/>
    </location>
</feature>
<feature type="transmembrane region" description="Helical" evidence="3">
    <location>
        <begin position="634"/>
        <end position="654"/>
    </location>
</feature>
<dbReference type="InterPro" id="IPR056770">
    <property type="entry name" value="Piezo_THU9_anchor"/>
</dbReference>
<keyword evidence="7" id="KW-1185">Reference proteome</keyword>
<evidence type="ECO:0000259" key="4">
    <source>
        <dbReference type="Pfam" id="PF12166"/>
    </source>
</evidence>
<protein>
    <submittedName>
        <fullName evidence="6">Uncharacterized protein</fullName>
    </submittedName>
</protein>
<feature type="transmembrane region" description="Helical" evidence="3">
    <location>
        <begin position="12"/>
        <end position="32"/>
    </location>
</feature>
<keyword evidence="3" id="KW-1133">Transmembrane helix</keyword>
<feature type="transmembrane region" description="Helical" evidence="3">
    <location>
        <begin position="977"/>
        <end position="996"/>
    </location>
</feature>
<feature type="transmembrane region" description="Helical" evidence="3">
    <location>
        <begin position="1180"/>
        <end position="1197"/>
    </location>
</feature>
<dbReference type="Pfam" id="PF24874">
    <property type="entry name" value="Piezo_THU9_anchor"/>
    <property type="match status" value="2"/>
</dbReference>
<feature type="transmembrane region" description="Helical" evidence="3">
    <location>
        <begin position="66"/>
        <end position="85"/>
    </location>
</feature>
<feature type="transmembrane region" description="Helical" evidence="3">
    <location>
        <begin position="2473"/>
        <end position="2497"/>
    </location>
</feature>
<feature type="compositionally biased region" description="Acidic residues" evidence="2">
    <location>
        <begin position="1069"/>
        <end position="1085"/>
    </location>
</feature>
<feature type="compositionally biased region" description="Polar residues" evidence="2">
    <location>
        <begin position="2051"/>
        <end position="2060"/>
    </location>
</feature>
<dbReference type="GO" id="GO:0008381">
    <property type="term" value="F:mechanosensitive monoatomic ion channel activity"/>
    <property type="evidence" value="ECO:0007669"/>
    <property type="project" value="InterPro"/>
</dbReference>
<feature type="transmembrane region" description="Helical" evidence="3">
    <location>
        <begin position="331"/>
        <end position="350"/>
    </location>
</feature>
<dbReference type="PANTHER" id="PTHR13167:SF25">
    <property type="entry name" value="PIEZO-TYPE MECHANOSENSITIVE ION CHANNEL COMPONENT"/>
    <property type="match status" value="1"/>
</dbReference>
<feature type="transmembrane region" description="Helical" evidence="3">
    <location>
        <begin position="418"/>
        <end position="440"/>
    </location>
</feature>
<proteinExistence type="predicted"/>
<keyword evidence="3" id="KW-0812">Transmembrane</keyword>
<dbReference type="Pfam" id="PF12166">
    <property type="entry name" value="Piezo_cap"/>
    <property type="match status" value="1"/>
</dbReference>
<feature type="transmembrane region" description="Helical" evidence="3">
    <location>
        <begin position="1155"/>
        <end position="1174"/>
    </location>
</feature>
<feature type="transmembrane region" description="Helical" evidence="3">
    <location>
        <begin position="1359"/>
        <end position="1380"/>
    </location>
</feature>
<feature type="transmembrane region" description="Helical" evidence="3">
    <location>
        <begin position="1333"/>
        <end position="1353"/>
    </location>
</feature>
<feature type="domain" description="Piezo THU9 and anchor" evidence="5">
    <location>
        <begin position="2143"/>
        <end position="2212"/>
    </location>
</feature>
<feature type="transmembrane region" description="Helical" evidence="3">
    <location>
        <begin position="1401"/>
        <end position="1419"/>
    </location>
</feature>
<evidence type="ECO:0000256" key="1">
    <source>
        <dbReference type="SAM" id="Coils"/>
    </source>
</evidence>
<feature type="transmembrane region" description="Helical" evidence="3">
    <location>
        <begin position="939"/>
        <end position="957"/>
    </location>
</feature>
<evidence type="ECO:0000259" key="5">
    <source>
        <dbReference type="Pfam" id="PF24874"/>
    </source>
</evidence>
<feature type="compositionally biased region" description="Low complexity" evidence="2">
    <location>
        <begin position="1532"/>
        <end position="1551"/>
    </location>
</feature>
<feature type="transmembrane region" description="Helical" evidence="3">
    <location>
        <begin position="461"/>
        <end position="479"/>
    </location>
</feature>
<dbReference type="GO" id="GO:0050982">
    <property type="term" value="P:detection of mechanical stimulus"/>
    <property type="evidence" value="ECO:0007669"/>
    <property type="project" value="TreeGrafter"/>
</dbReference>
<feature type="compositionally biased region" description="Low complexity" evidence="2">
    <location>
        <begin position="2262"/>
        <end position="2275"/>
    </location>
</feature>
<feature type="region of interest" description="Disordered" evidence="2">
    <location>
        <begin position="2219"/>
        <end position="2282"/>
    </location>
</feature>
<dbReference type="PANTHER" id="PTHR13167">
    <property type="entry name" value="PIEZO-TYPE MECHANOSENSITIVE ION CHANNEL COMPONENT"/>
    <property type="match status" value="1"/>
</dbReference>
<accession>A0A0V0QIK0</accession>
<feature type="transmembrane region" description="Helical" evidence="3">
    <location>
        <begin position="2367"/>
        <end position="2386"/>
    </location>
</feature>
<feature type="transmembrane region" description="Helical" evidence="3">
    <location>
        <begin position="237"/>
        <end position="259"/>
    </location>
</feature>
<evidence type="ECO:0000256" key="3">
    <source>
        <dbReference type="SAM" id="Phobius"/>
    </source>
</evidence>
<evidence type="ECO:0000313" key="7">
    <source>
        <dbReference type="Proteomes" id="UP000054937"/>
    </source>
</evidence>
<name>A0A0V0QIK0_PSEPJ</name>
<dbReference type="GO" id="GO:0071260">
    <property type="term" value="P:cellular response to mechanical stimulus"/>
    <property type="evidence" value="ECO:0007669"/>
    <property type="project" value="TreeGrafter"/>
</dbReference>
<dbReference type="OrthoDB" id="313451at2759"/>
<organism evidence="6 7">
    <name type="scientific">Pseudocohnilembus persalinus</name>
    <name type="common">Ciliate</name>
    <dbReference type="NCBI Taxonomy" id="266149"/>
    <lineage>
        <taxon>Eukaryota</taxon>
        <taxon>Sar</taxon>
        <taxon>Alveolata</taxon>
        <taxon>Ciliophora</taxon>
        <taxon>Intramacronucleata</taxon>
        <taxon>Oligohymenophorea</taxon>
        <taxon>Scuticociliatia</taxon>
        <taxon>Philasterida</taxon>
        <taxon>Pseudocohnilembidae</taxon>
        <taxon>Pseudocohnilembus</taxon>
    </lineage>
</organism>
<feature type="transmembrane region" description="Helical" evidence="3">
    <location>
        <begin position="810"/>
        <end position="835"/>
    </location>
</feature>
<sequence>MLSQTHIKIVKILMLLCKYIGYLYFALNYLFATQYFLSIEPSKYNYQWMGLNNVEDFIKNWEISPWQLLSNLILIFLCFWVLDIIKYRQISQKIKKIIENDRQQLNQAVDHQHVKEEKSQFSDEDDEESIYGIQREGTKLQGDKLGSQNQEPVQIKSLSQSQSSFKSSYERPLDQDQVELFQKEGDNELNKEHKEKEQKKQKQLQTKAYKVMKKSVKKAKKVGKSIARGAYRYFKKFISMFNSYLFTTRILQAGCIITISRYNNYYSLLQIIFMAITGFTLDGRILRASSVALNLPALLATYITMIWANFGDQIGDVSDMNNYLGFKTYKHFWEESLIINGVIFLNVFFIRQVEQHIQAKNLKVKRKKEGMKSKGKKNEKKKSNEVGWMTIIGAFLLKISFIAALFILWWISLSAVNLINLVLVILLLVFFSNITTTVIVKYFDKKKNEEKEREVTFNRKYWWIIKVFLDIVIFARYFYYLQFNDNIDDTDSKIYQIINFIGLNYDYKFNFPYSLNSQDFADESIFWTLYIFVILQSDAFKSQIYYKYSHKIIDIIACKKIVIKFFPSLRQFCKWFEVFFFTLLVWLTFSVIVCIYMYVRFNLINTVLLFMTFWMIVYYVISSKNEGKLNYLKFRRMLFTLILVQVFVLLIRYICQFTSNAYVKNFVIDPDSSGYKFFEKYRQLIGLYNEVTEGELRELFIPGMTILFFGIITLDHVSFLSNGFLQNKNLGDQEKKMLESRTMSRISRMSSVSGSSFQEYIDFENLQQKQQLEYYESFKNFVQTEITEELKWMKPICKFVSIIITHVNTLLVLIFAMYFRTAVSMFILLSIYLYYYYKTNSETFKLIVREKVYEKLSTRIKQFKQRYVLFEAVPEQLTEADKLNKKTLREYQRNETKMKLDINLNVWTLSFYFTLFCAFFSYCSQFLCSIFMVEKFNSFSILLQQILFILGIQVVALDEDIKPEDMKNLEYISDPSAKYVVNQTWFYVMIFWLTILELRGIQFLKEQIQKEEDKELELDMSFSQSQSHSISVDIKEGGRIQEQNLDLQKKQSKSASSAKKIKPKKEEGVILEEDSQEEDEDEDENDDYYLEKQLGDEQQKKLFQVSGVESDLSYQKFQIEGFQSKNLINDEFIDVQKAHKLVLYFKSKLRYMNTTLLLSLVVFIQRICVMLILINSDVSSNIFSWVYMGLGLYFWVISNNPHSIRTMNVSSILVVLLQYSLLLLNINSDTAQIPMPAYLYDKTSLSLIEHLTSTGGENDWLQFFGFQSNNNQVTFVVNALIVFFIAMFFSIFNFLARKIVSKTQNLNLVKNLKVRFWLNFQNWRSGSFVIMNAIYEGMLVYGHVVLLLLLIIASTYNYSIFNLLILISSLGMLFYLEMILPYPFKQDHIIYLLKYLKGLKIYLFGLLFIVALYKIPFINEEFSKEFKDDSFLAQQIIHFDIIDKIIMLFMITVLNDILEANDYGYVVNKNAESAQITGKMIAKCMVFEKNDQKIDNLIKEIKSQVILKREVQEASEILNKWHKQVEGVQAKKMQQQQEKQQLNSQSQLNAKTSQANMNNSQSELSQINFDDQNQQQESEDDEYLAYKKQKEDQENKKTEKKKDKTKIQLEVEEYHKKNQMNAFRKTVKKVKYWLKSFLVMSINFCDNHKNKYLFLDEANLLNKYLEFNDQFLDCYLFEIEDLVNENSTYTKNVLEFIENFYKYLFEKIRENSNNLIFNDMNIKEEMIKQDKYNDQDVKVLLENEMEAIGLSYGKQSETLKKVKIVDSQRIIRLYNLIHKINKEVRTNSANGLFEKFLTSFCQLLISQWTIIVFIFFVLYYLYNQGLVSMILPIMLFSYFILIEGIANYTLWNISFFYSSFLIVFKFSLCLNGIDYLSETSVFQSFFSGGQSLKYEGVIFAILFVQVAILKRMGCYYQNYTQLESTHQGYIRNIINKKISFEKSSLLLNSYFSEKINPQESILYENSEKNKSDNIFKENFKEQSDHAVNQIIDDKITQNKDIKSDVDENIPEEIEESKQQSEQAGKLDLQQNKMDTSIRMNEPESVVRKRPLSQQANNQPKKSYFEKSSALSKISIQSSKLEKKKSRSQMTRQELIEKRLSSKEIIKVEFEEDIKSNPDLLKYDRNFGLFYAFTDVYIKKVGIDLYPLTVTVQILALIYVLLFYSKMDTSLGTSDLEGSVSTNSIPGQQVIVLLIQVVFIVFERYITLKQNVIVPTEKKQQEETQLETIKEEDENLSSRHNSDFNKAQGEEQSEIHEKKHKSQQSIKSHSSSNSSQGDKFEEKDSDKELTELGELESQEESQEEFQRFKYVGITKEWLKFILLIVTMIFVFYFVFFHCPEPFSIDTSYNSSSVYILNQTGVYYQTTGYLIFFFLIYCVYFLLSGIQIRKGYKKYKRRDTLYQYENLPANILVKTINGVPFIQEIKIVMDWTFTKTSLDLFQWFKLQDMQYYLYYSKMESKDRMKRKPGQPVDKILKIAMGTCQTILLLLLVFGPLLIFSNLNPVTEPNQIVSGDLSVSLLILDLKNPGQQNEQIIGTNQYSLYSTGHINDLKNVNRSNKDGEVWSENEYGQIPLLKNSQEQQFQQFNYAPYSDDQWTLSYPAITYIKQQITKYLNGKEDSSTGIGFQLVVDYAFQREQSQIASVPKSYNYPEDVANGDLGTYLNRDQVLILQEMLNECKSEHLYLKQFYIDTLVMYTDGDTTKPHLLMAKQSANDELMYQQNVSLNLRCINPQPNKDGEVIIPDGEDPSTQKYWTLSLGESLTDNTLDLQGLPFYVYTDMYSKAAFGFSLITIYTSVILIIGTYIKGFYSGQIQLLIYMEIPKPDKFLKICHAIQIARIENDLIQENLFYYELVDILRSPEILKLLGESWAIKQKKRLDDEHPQKIKTE</sequence>
<feature type="coiled-coil region" evidence="1">
    <location>
        <begin position="1583"/>
        <end position="1610"/>
    </location>
</feature>
<feature type="transmembrane region" description="Helical" evidence="3">
    <location>
        <begin position="909"/>
        <end position="932"/>
    </location>
</feature>